<gene>
    <name evidence="1" type="ORF">SAMN02910406_02036</name>
</gene>
<dbReference type="AlphaFoldDB" id="A0A1I1KJR1"/>
<dbReference type="EMBL" id="FOKQ01000016">
    <property type="protein sequence ID" value="SFC60901.1"/>
    <property type="molecule type" value="Genomic_DNA"/>
</dbReference>
<evidence type="ECO:0000313" key="1">
    <source>
        <dbReference type="EMBL" id="SFC60901.1"/>
    </source>
</evidence>
<accession>A0A1I1KJR1</accession>
<name>A0A1I1KJR1_RUMAL</name>
<proteinExistence type="predicted"/>
<evidence type="ECO:0000313" key="2">
    <source>
        <dbReference type="Proteomes" id="UP000182192"/>
    </source>
</evidence>
<sequence>MDIDRIGAQVTVRVDNTELSELGLDFESLKDRDISAKIFLAALRAQLMSRFNVEISGDIRVIKRNYGVRLELTLCLNAEFFDDPEKAYKSLKYGDNGGELYILDDVYTIVPEGCDEVAAAKIKEHGRFLCHAPRKNIQT</sequence>
<organism evidence="1 2">
    <name type="scientific">Ruminococcus albus</name>
    <dbReference type="NCBI Taxonomy" id="1264"/>
    <lineage>
        <taxon>Bacteria</taxon>
        <taxon>Bacillati</taxon>
        <taxon>Bacillota</taxon>
        <taxon>Clostridia</taxon>
        <taxon>Eubacteriales</taxon>
        <taxon>Oscillospiraceae</taxon>
        <taxon>Ruminococcus</taxon>
    </lineage>
</organism>
<reference evidence="1 2" key="1">
    <citation type="submission" date="2016-10" db="EMBL/GenBank/DDBJ databases">
        <authorList>
            <person name="de Groot N.N."/>
        </authorList>
    </citation>
    <scope>NUCLEOTIDE SEQUENCE [LARGE SCALE GENOMIC DNA]</scope>
    <source>
        <strain evidence="1 2">AR67</strain>
    </source>
</reference>
<dbReference type="Proteomes" id="UP000182192">
    <property type="component" value="Unassembled WGS sequence"/>
</dbReference>
<protein>
    <submittedName>
        <fullName evidence="1">Uncharacterized protein</fullName>
    </submittedName>
</protein>